<gene>
    <name evidence="1" type="ORF">NCTC12437_01917</name>
</gene>
<evidence type="ECO:0000313" key="2">
    <source>
        <dbReference type="Proteomes" id="UP000255066"/>
    </source>
</evidence>
<dbReference type="Proteomes" id="UP000255066">
    <property type="component" value="Unassembled WGS sequence"/>
</dbReference>
<proteinExistence type="predicted"/>
<reference evidence="1 2" key="1">
    <citation type="submission" date="2018-06" db="EMBL/GenBank/DDBJ databases">
        <authorList>
            <consortium name="Pathogen Informatics"/>
            <person name="Doyle S."/>
        </authorList>
    </citation>
    <scope>NUCLEOTIDE SEQUENCE [LARGE SCALE GENOMIC DNA]</scope>
    <source>
        <strain evidence="1 2">NCTC12437</strain>
    </source>
</reference>
<evidence type="ECO:0000313" key="1">
    <source>
        <dbReference type="EMBL" id="STX32138.1"/>
    </source>
</evidence>
<sequence length="42" mass="4794">MKEFLEVLEGQLEHPSVLFETITLDGKEVSLKSEIGDEIYLL</sequence>
<organism evidence="1 2">
    <name type="scientific">Legionella birminghamensis</name>
    <dbReference type="NCBI Taxonomy" id="28083"/>
    <lineage>
        <taxon>Bacteria</taxon>
        <taxon>Pseudomonadati</taxon>
        <taxon>Pseudomonadota</taxon>
        <taxon>Gammaproteobacteria</taxon>
        <taxon>Legionellales</taxon>
        <taxon>Legionellaceae</taxon>
        <taxon>Legionella</taxon>
    </lineage>
</organism>
<dbReference type="RefSeq" id="WP_272946868.1">
    <property type="nucleotide sequence ID" value="NZ_CAAAHV010000091.1"/>
</dbReference>
<accession>A0A378IA76</accession>
<protein>
    <submittedName>
        <fullName evidence="1">Uncharacterized protein</fullName>
    </submittedName>
</protein>
<dbReference type="AlphaFoldDB" id="A0A378IA76"/>
<dbReference type="EMBL" id="UGNW01000001">
    <property type="protein sequence ID" value="STX32138.1"/>
    <property type="molecule type" value="Genomic_DNA"/>
</dbReference>
<name>A0A378IA76_9GAMM</name>